<evidence type="ECO:0000256" key="8">
    <source>
        <dbReference type="SAM" id="Phobius"/>
    </source>
</evidence>
<keyword evidence="11" id="KW-1185">Reference proteome</keyword>
<dbReference type="OrthoDB" id="7170686at2"/>
<dbReference type="InterPro" id="IPR006665">
    <property type="entry name" value="OmpA-like"/>
</dbReference>
<evidence type="ECO:0000256" key="1">
    <source>
        <dbReference type="ARBA" id="ARBA00004162"/>
    </source>
</evidence>
<comment type="subcellular location">
    <subcellularLocation>
        <location evidence="1">Cell membrane</location>
        <topology evidence="1">Single-pass membrane protein</topology>
    </subcellularLocation>
</comment>
<dbReference type="Pfam" id="PF13677">
    <property type="entry name" value="MotB_plug"/>
    <property type="match status" value="1"/>
</dbReference>
<keyword evidence="4 8" id="KW-0812">Transmembrane</keyword>
<evidence type="ECO:0000256" key="4">
    <source>
        <dbReference type="ARBA" id="ARBA00022692"/>
    </source>
</evidence>
<dbReference type="PROSITE" id="PS51123">
    <property type="entry name" value="OMPA_2"/>
    <property type="match status" value="1"/>
</dbReference>
<dbReference type="AlphaFoldDB" id="A0A4Q9GPH9"/>
<dbReference type="GO" id="GO:0005886">
    <property type="term" value="C:plasma membrane"/>
    <property type="evidence" value="ECO:0007669"/>
    <property type="project" value="UniProtKB-SubCell"/>
</dbReference>
<organism evidence="10 11">
    <name type="scientific">Hansschlegelia quercus</name>
    <dbReference type="NCBI Taxonomy" id="2528245"/>
    <lineage>
        <taxon>Bacteria</taxon>
        <taxon>Pseudomonadati</taxon>
        <taxon>Pseudomonadota</taxon>
        <taxon>Alphaproteobacteria</taxon>
        <taxon>Hyphomicrobiales</taxon>
        <taxon>Methylopilaceae</taxon>
        <taxon>Hansschlegelia</taxon>
    </lineage>
</organism>
<dbReference type="EMBL" id="SIUB01000001">
    <property type="protein sequence ID" value="TBN55125.1"/>
    <property type="molecule type" value="Genomic_DNA"/>
</dbReference>
<evidence type="ECO:0000256" key="5">
    <source>
        <dbReference type="ARBA" id="ARBA00022989"/>
    </source>
</evidence>
<dbReference type="PANTHER" id="PTHR30329">
    <property type="entry name" value="STATOR ELEMENT OF FLAGELLAR MOTOR COMPLEX"/>
    <property type="match status" value="1"/>
</dbReference>
<evidence type="ECO:0000256" key="3">
    <source>
        <dbReference type="ARBA" id="ARBA00022475"/>
    </source>
</evidence>
<dbReference type="InterPro" id="IPR036737">
    <property type="entry name" value="OmpA-like_sf"/>
</dbReference>
<name>A0A4Q9GPH9_9HYPH</name>
<dbReference type="InterPro" id="IPR050330">
    <property type="entry name" value="Bact_OuterMem_StrucFunc"/>
</dbReference>
<keyword evidence="6 7" id="KW-0472">Membrane</keyword>
<gene>
    <name evidence="10" type="ORF">EYR15_03015</name>
</gene>
<dbReference type="Proteomes" id="UP000291613">
    <property type="component" value="Unassembled WGS sequence"/>
</dbReference>
<feature type="transmembrane region" description="Helical" evidence="8">
    <location>
        <begin position="15"/>
        <end position="37"/>
    </location>
</feature>
<keyword evidence="3" id="KW-1003">Cell membrane</keyword>
<dbReference type="RefSeq" id="WP_131001376.1">
    <property type="nucleotide sequence ID" value="NZ_JBHSZR010000002.1"/>
</dbReference>
<evidence type="ECO:0000256" key="7">
    <source>
        <dbReference type="PROSITE-ProRule" id="PRU00473"/>
    </source>
</evidence>
<accession>A0A4Q9GPH9</accession>
<comment type="caution">
    <text evidence="10">The sequence shown here is derived from an EMBL/GenBank/DDBJ whole genome shotgun (WGS) entry which is preliminary data.</text>
</comment>
<evidence type="ECO:0000259" key="9">
    <source>
        <dbReference type="PROSITE" id="PS51123"/>
    </source>
</evidence>
<evidence type="ECO:0000313" key="10">
    <source>
        <dbReference type="EMBL" id="TBN55125.1"/>
    </source>
</evidence>
<evidence type="ECO:0000313" key="11">
    <source>
        <dbReference type="Proteomes" id="UP000291613"/>
    </source>
</evidence>
<dbReference type="Pfam" id="PF00691">
    <property type="entry name" value="OmpA"/>
    <property type="match status" value="1"/>
</dbReference>
<evidence type="ECO:0000256" key="6">
    <source>
        <dbReference type="ARBA" id="ARBA00023136"/>
    </source>
</evidence>
<proteinExistence type="inferred from homology"/>
<dbReference type="InterPro" id="IPR025713">
    <property type="entry name" value="MotB-like_N_dom"/>
</dbReference>
<protein>
    <recommendedName>
        <fullName evidence="9">OmpA-like domain-containing protein</fullName>
    </recommendedName>
</protein>
<keyword evidence="5 8" id="KW-1133">Transmembrane helix</keyword>
<reference evidence="10 11" key="1">
    <citation type="submission" date="2019-02" db="EMBL/GenBank/DDBJ databases">
        <title>Hansschlegelia quercus sp. nov., a novel methylotrophic bacterium from buds of oak (Quercus robur L.).</title>
        <authorList>
            <person name="Agafonova N.V."/>
            <person name="Kaparullina E.N."/>
            <person name="Grouzdev D.S."/>
            <person name="Doronina N.V."/>
        </authorList>
    </citation>
    <scope>NUCLEOTIDE SEQUENCE [LARGE SCALE GENOMIC DNA]</scope>
    <source>
        <strain evidence="10 11">Dub</strain>
    </source>
</reference>
<comment type="similarity">
    <text evidence="2">Belongs to the MotB family.</text>
</comment>
<sequence length="271" mass="28384">MARKKKHGDHGGGHGWFVTFADLMGLLMAFFVVLVAFSTQDKKKMAIVAGSMREAFGTQKEIIADGMIDIGGLPSRTELLNNSARTPEETSNVAGPLSTNRADTAIAARGYARAAATLRQALRSMPEISEASNQIMVEDSSEGVAISLVDQDGRSMFLAGSATPSQRIVDALTAVAPTLRTLSYPISITGHTAAGVSEAGETDSWRLSAARASAVRGLLASSGVPEDRFASVQGKAATDPMFPDAPQIAANRRVTISLTAAPGAIPMDLRP</sequence>
<feature type="domain" description="OmpA-like" evidence="9">
    <location>
        <begin position="144"/>
        <end position="262"/>
    </location>
</feature>
<dbReference type="CDD" id="cd07185">
    <property type="entry name" value="OmpA_C-like"/>
    <property type="match status" value="1"/>
</dbReference>
<evidence type="ECO:0000256" key="2">
    <source>
        <dbReference type="ARBA" id="ARBA00008914"/>
    </source>
</evidence>
<dbReference type="Gene3D" id="3.30.1330.60">
    <property type="entry name" value="OmpA-like domain"/>
    <property type="match status" value="1"/>
</dbReference>
<dbReference type="PANTHER" id="PTHR30329:SF21">
    <property type="entry name" value="LIPOPROTEIN YIAD-RELATED"/>
    <property type="match status" value="1"/>
</dbReference>
<dbReference type="SUPFAM" id="SSF103088">
    <property type="entry name" value="OmpA-like"/>
    <property type="match status" value="1"/>
</dbReference>